<gene>
    <name evidence="2" type="ORF">BaRGS_00032272</name>
</gene>
<evidence type="ECO:0000313" key="3">
    <source>
        <dbReference type="Proteomes" id="UP001519460"/>
    </source>
</evidence>
<evidence type="ECO:0000256" key="1">
    <source>
        <dbReference type="SAM" id="MobiDB-lite"/>
    </source>
</evidence>
<accession>A0ABD0JNB0</accession>
<comment type="caution">
    <text evidence="2">The sequence shown here is derived from an EMBL/GenBank/DDBJ whole genome shotgun (WGS) entry which is preliminary data.</text>
</comment>
<sequence length="68" mass="7280">MINTLTGAPAGLTIGAEARKAKNKLRRLMTFAVWGEVSKTLTAAGGLTQSRLHTATQRDPRNLSSDVE</sequence>
<protein>
    <submittedName>
        <fullName evidence="2">Uncharacterized protein</fullName>
    </submittedName>
</protein>
<keyword evidence="3" id="KW-1185">Reference proteome</keyword>
<proteinExistence type="predicted"/>
<dbReference type="Proteomes" id="UP001519460">
    <property type="component" value="Unassembled WGS sequence"/>
</dbReference>
<dbReference type="EMBL" id="JACVVK020000375">
    <property type="protein sequence ID" value="KAK7476437.1"/>
    <property type="molecule type" value="Genomic_DNA"/>
</dbReference>
<dbReference type="AlphaFoldDB" id="A0ABD0JNB0"/>
<feature type="region of interest" description="Disordered" evidence="1">
    <location>
        <begin position="47"/>
        <end position="68"/>
    </location>
</feature>
<organism evidence="2 3">
    <name type="scientific">Batillaria attramentaria</name>
    <dbReference type="NCBI Taxonomy" id="370345"/>
    <lineage>
        <taxon>Eukaryota</taxon>
        <taxon>Metazoa</taxon>
        <taxon>Spiralia</taxon>
        <taxon>Lophotrochozoa</taxon>
        <taxon>Mollusca</taxon>
        <taxon>Gastropoda</taxon>
        <taxon>Caenogastropoda</taxon>
        <taxon>Sorbeoconcha</taxon>
        <taxon>Cerithioidea</taxon>
        <taxon>Batillariidae</taxon>
        <taxon>Batillaria</taxon>
    </lineage>
</organism>
<reference evidence="2 3" key="1">
    <citation type="journal article" date="2023" name="Sci. Data">
        <title>Genome assembly of the Korean intertidal mud-creeper Batillaria attramentaria.</title>
        <authorList>
            <person name="Patra A.K."/>
            <person name="Ho P.T."/>
            <person name="Jun S."/>
            <person name="Lee S.J."/>
            <person name="Kim Y."/>
            <person name="Won Y.J."/>
        </authorList>
    </citation>
    <scope>NUCLEOTIDE SEQUENCE [LARGE SCALE GENOMIC DNA]</scope>
    <source>
        <strain evidence="2">Wonlab-2016</strain>
    </source>
</reference>
<evidence type="ECO:0000313" key="2">
    <source>
        <dbReference type="EMBL" id="KAK7476437.1"/>
    </source>
</evidence>
<name>A0ABD0JNB0_9CAEN</name>